<dbReference type="InterPro" id="IPR050223">
    <property type="entry name" value="D-isomer_2-hydroxyacid_DH"/>
</dbReference>
<dbReference type="Proteomes" id="UP001500280">
    <property type="component" value="Unassembled WGS sequence"/>
</dbReference>
<dbReference type="RefSeq" id="WP_344155640.1">
    <property type="nucleotide sequence ID" value="NZ_BAAANF010000016.1"/>
</dbReference>
<evidence type="ECO:0000259" key="3">
    <source>
        <dbReference type="Pfam" id="PF02826"/>
    </source>
</evidence>
<gene>
    <name evidence="4" type="ORF">GCM10009745_46560</name>
</gene>
<sequence>MTQFWVHGVGVLEDEATERLTKRHPDWRFTDGTPLTDAAYDVLVARSPTRELVAASPHLRTLIVPFAGVRQEVRDLLKDFPQVQLRTVHHNAGPTAELAVALVLAAARAIVPADQGMRTGDWTARYVPPNPTMILGGHPALVIGYGEVGRRIARALNGLGMQVHVMRSTEQTGVDGDIRIHPRSELPNLVSRARVVVLAIPGSPATDGLFGADLIGLLPEPSVLVNVARATVVDERALYERLRAGGVAAGLDVWWEEARSADAVTGVTASTYPFHELPNVVLSPHRGGAFSLREVRDLRLDHVDAILTELAQAE</sequence>
<evidence type="ECO:0000313" key="5">
    <source>
        <dbReference type="Proteomes" id="UP001500280"/>
    </source>
</evidence>
<accession>A0ABP4TZ34</accession>
<evidence type="ECO:0000256" key="1">
    <source>
        <dbReference type="ARBA" id="ARBA00023002"/>
    </source>
</evidence>
<dbReference type="EMBL" id="BAAANF010000016">
    <property type="protein sequence ID" value="GAA1695471.1"/>
    <property type="molecule type" value="Genomic_DNA"/>
</dbReference>
<keyword evidence="1" id="KW-0560">Oxidoreductase</keyword>
<organism evidence="4 5">
    <name type="scientific">Kribbella yunnanensis</name>
    <dbReference type="NCBI Taxonomy" id="190194"/>
    <lineage>
        <taxon>Bacteria</taxon>
        <taxon>Bacillati</taxon>
        <taxon>Actinomycetota</taxon>
        <taxon>Actinomycetes</taxon>
        <taxon>Propionibacteriales</taxon>
        <taxon>Kribbellaceae</taxon>
        <taxon>Kribbella</taxon>
    </lineage>
</organism>
<dbReference type="PANTHER" id="PTHR10996">
    <property type="entry name" value="2-HYDROXYACID DEHYDROGENASE-RELATED"/>
    <property type="match status" value="1"/>
</dbReference>
<dbReference type="SUPFAM" id="SSF51735">
    <property type="entry name" value="NAD(P)-binding Rossmann-fold domains"/>
    <property type="match status" value="1"/>
</dbReference>
<dbReference type="InterPro" id="IPR006140">
    <property type="entry name" value="D-isomer_DH_NAD-bd"/>
</dbReference>
<proteinExistence type="predicted"/>
<dbReference type="Pfam" id="PF02826">
    <property type="entry name" value="2-Hacid_dh_C"/>
    <property type="match status" value="1"/>
</dbReference>
<reference evidence="5" key="1">
    <citation type="journal article" date="2019" name="Int. J. Syst. Evol. Microbiol.">
        <title>The Global Catalogue of Microorganisms (GCM) 10K type strain sequencing project: providing services to taxonomists for standard genome sequencing and annotation.</title>
        <authorList>
            <consortium name="The Broad Institute Genomics Platform"/>
            <consortium name="The Broad Institute Genome Sequencing Center for Infectious Disease"/>
            <person name="Wu L."/>
            <person name="Ma J."/>
        </authorList>
    </citation>
    <scope>NUCLEOTIDE SEQUENCE [LARGE SCALE GENOMIC DNA]</scope>
    <source>
        <strain evidence="5">JCM 14307</strain>
    </source>
</reference>
<evidence type="ECO:0000256" key="2">
    <source>
        <dbReference type="ARBA" id="ARBA00023027"/>
    </source>
</evidence>
<keyword evidence="5" id="KW-1185">Reference proteome</keyword>
<dbReference type="SUPFAM" id="SSF52283">
    <property type="entry name" value="Formate/glycerate dehydrogenase catalytic domain-like"/>
    <property type="match status" value="1"/>
</dbReference>
<evidence type="ECO:0000313" key="4">
    <source>
        <dbReference type="EMBL" id="GAA1695471.1"/>
    </source>
</evidence>
<feature type="domain" description="D-isomer specific 2-hydroxyacid dehydrogenase NAD-binding" evidence="3">
    <location>
        <begin position="100"/>
        <end position="287"/>
    </location>
</feature>
<protein>
    <submittedName>
        <fullName evidence="4">2-hydroxyacid dehydrogenase</fullName>
    </submittedName>
</protein>
<dbReference type="InterPro" id="IPR036291">
    <property type="entry name" value="NAD(P)-bd_dom_sf"/>
</dbReference>
<comment type="caution">
    <text evidence="4">The sequence shown here is derived from an EMBL/GenBank/DDBJ whole genome shotgun (WGS) entry which is preliminary data.</text>
</comment>
<name>A0ABP4TZ34_9ACTN</name>
<keyword evidence="2" id="KW-0520">NAD</keyword>
<dbReference type="PANTHER" id="PTHR10996:SF178">
    <property type="entry name" value="2-HYDROXYACID DEHYDROGENASE YGL185C-RELATED"/>
    <property type="match status" value="1"/>
</dbReference>
<dbReference type="Gene3D" id="3.40.50.720">
    <property type="entry name" value="NAD(P)-binding Rossmann-like Domain"/>
    <property type="match status" value="2"/>
</dbReference>